<comment type="caution">
    <text evidence="2">The sequence shown here is derived from an EMBL/GenBank/DDBJ whole genome shotgun (WGS) entry which is preliminary data.</text>
</comment>
<sequence length="368" mass="42320">MRLKDALHNRRLLPVPPKRVRDPEDRSQLRNNAGKTKYLDLNKPLPLSPEEQAEAQEALHQDIVNLLTVRTSHTSLIELPRETPSTDDLSEGRTSPEPVSYQEDGEHSRGMNDENHDTSRLTVLCDLVDNESTSTQSEGGSRVTVTELQEALMKANPTLWELHLRALNPEVPGTEEYYTTLTIAPNTPVSWTPESWLDQYKWELNICSHITGLILERYKPQGAKDHEVFDPISTQGKHWPRVHQAFWRVWTFCLTFGCNKGREWDIQKQQQWLAGSACDTEMIGATIDPSDTPTEHWTLLPEGFGYGNHMGLSVCEVEDMQILWKFLEDILREHVGAPPPDWKWEPEYQCMAPHPRISCPLLTYYDYR</sequence>
<dbReference type="Proteomes" id="UP001219568">
    <property type="component" value="Unassembled WGS sequence"/>
</dbReference>
<evidence type="ECO:0000313" key="3">
    <source>
        <dbReference type="Proteomes" id="UP001219568"/>
    </source>
</evidence>
<reference evidence="2" key="2">
    <citation type="submission" date="2023-01" db="EMBL/GenBank/DDBJ databases">
        <authorList>
            <person name="Petersen C."/>
        </authorList>
    </citation>
    <scope>NUCLEOTIDE SEQUENCE</scope>
    <source>
        <strain evidence="2">IBT 15450</strain>
    </source>
</reference>
<name>A0AAD6IBR5_PENCN</name>
<organism evidence="2 3">
    <name type="scientific">Penicillium canescens</name>
    <dbReference type="NCBI Taxonomy" id="5083"/>
    <lineage>
        <taxon>Eukaryota</taxon>
        <taxon>Fungi</taxon>
        <taxon>Dikarya</taxon>
        <taxon>Ascomycota</taxon>
        <taxon>Pezizomycotina</taxon>
        <taxon>Eurotiomycetes</taxon>
        <taxon>Eurotiomycetidae</taxon>
        <taxon>Eurotiales</taxon>
        <taxon>Aspergillaceae</taxon>
        <taxon>Penicillium</taxon>
    </lineage>
</organism>
<dbReference type="AlphaFoldDB" id="A0AAD6IBR5"/>
<reference evidence="2" key="1">
    <citation type="journal article" date="2023" name="IMA Fungus">
        <title>Comparative genomic study of the Penicillium genus elucidates a diverse pangenome and 15 lateral gene transfer events.</title>
        <authorList>
            <person name="Petersen C."/>
            <person name="Sorensen T."/>
            <person name="Nielsen M.R."/>
            <person name="Sondergaard T.E."/>
            <person name="Sorensen J.L."/>
            <person name="Fitzpatrick D.A."/>
            <person name="Frisvad J.C."/>
            <person name="Nielsen K.L."/>
        </authorList>
    </citation>
    <scope>NUCLEOTIDE SEQUENCE</scope>
    <source>
        <strain evidence="2">IBT 15450</strain>
    </source>
</reference>
<gene>
    <name evidence="2" type="ORF">N7460_006740</name>
</gene>
<proteinExistence type="predicted"/>
<accession>A0AAD6IBR5</accession>
<keyword evidence="3" id="KW-1185">Reference proteome</keyword>
<evidence type="ECO:0000313" key="2">
    <source>
        <dbReference type="EMBL" id="KAJ6041350.1"/>
    </source>
</evidence>
<protein>
    <submittedName>
        <fullName evidence="2">Uncharacterized protein</fullName>
    </submittedName>
</protein>
<dbReference type="EMBL" id="JAQJZL010000005">
    <property type="protein sequence ID" value="KAJ6041350.1"/>
    <property type="molecule type" value="Genomic_DNA"/>
</dbReference>
<feature type="region of interest" description="Disordered" evidence="1">
    <location>
        <begin position="75"/>
        <end position="116"/>
    </location>
</feature>
<feature type="compositionally biased region" description="Basic and acidic residues" evidence="1">
    <location>
        <begin position="104"/>
        <end position="116"/>
    </location>
</feature>
<evidence type="ECO:0000256" key="1">
    <source>
        <dbReference type="SAM" id="MobiDB-lite"/>
    </source>
</evidence>
<feature type="compositionally biased region" description="Basic and acidic residues" evidence="1">
    <location>
        <begin position="19"/>
        <end position="28"/>
    </location>
</feature>
<feature type="region of interest" description="Disordered" evidence="1">
    <location>
        <begin position="1"/>
        <end position="45"/>
    </location>
</feature>